<dbReference type="GO" id="GO:0016757">
    <property type="term" value="F:glycosyltransferase activity"/>
    <property type="evidence" value="ECO:0007669"/>
    <property type="project" value="UniProtKB-KW"/>
</dbReference>
<feature type="chain" id="PRO_5005190000" evidence="5">
    <location>
        <begin position="26"/>
        <end position="433"/>
    </location>
</feature>
<accession>A0A0G4GCQ9</accession>
<dbReference type="Gene3D" id="3.90.550.10">
    <property type="entry name" value="Spore Coat Polysaccharide Biosynthesis Protein SpsA, Chain A"/>
    <property type="match status" value="1"/>
</dbReference>
<feature type="signal peptide" evidence="5">
    <location>
        <begin position="1"/>
        <end position="25"/>
    </location>
</feature>
<dbReference type="EMBL" id="CDMZ01001093">
    <property type="protein sequence ID" value="CEM27095.1"/>
    <property type="molecule type" value="Genomic_DNA"/>
</dbReference>
<feature type="region of interest" description="Disordered" evidence="4">
    <location>
        <begin position="198"/>
        <end position="217"/>
    </location>
</feature>
<keyword evidence="5" id="KW-0732">Signal</keyword>
<organism evidence="6">
    <name type="scientific">Chromera velia CCMP2878</name>
    <dbReference type="NCBI Taxonomy" id="1169474"/>
    <lineage>
        <taxon>Eukaryota</taxon>
        <taxon>Sar</taxon>
        <taxon>Alveolata</taxon>
        <taxon>Colpodellida</taxon>
        <taxon>Chromeraceae</taxon>
        <taxon>Chromera</taxon>
    </lineage>
</organism>
<dbReference type="InterPro" id="IPR029044">
    <property type="entry name" value="Nucleotide-diphossugar_trans"/>
</dbReference>
<dbReference type="GO" id="GO:0000139">
    <property type="term" value="C:Golgi membrane"/>
    <property type="evidence" value="ECO:0007669"/>
    <property type="project" value="TreeGrafter"/>
</dbReference>
<dbReference type="GO" id="GO:0006487">
    <property type="term" value="P:protein N-linked glycosylation"/>
    <property type="evidence" value="ECO:0007669"/>
    <property type="project" value="TreeGrafter"/>
</dbReference>
<feature type="non-terminal residue" evidence="6">
    <location>
        <position position="433"/>
    </location>
</feature>
<evidence type="ECO:0000256" key="4">
    <source>
        <dbReference type="SAM" id="MobiDB-lite"/>
    </source>
</evidence>
<evidence type="ECO:0000256" key="2">
    <source>
        <dbReference type="ARBA" id="ARBA00022676"/>
    </source>
</evidence>
<gene>
    <name evidence="6" type="ORF">Cvel_21336</name>
</gene>
<dbReference type="InterPro" id="IPR008630">
    <property type="entry name" value="Glyco_trans_34"/>
</dbReference>
<dbReference type="PANTHER" id="PTHR31306:SF4">
    <property type="entry name" value="ALPHA-1,2-GALACTOSYLTRANSFERASE"/>
    <property type="match status" value="1"/>
</dbReference>
<comment type="similarity">
    <text evidence="1">Belongs to the glycosyltransferase 34 family.</text>
</comment>
<dbReference type="PANTHER" id="PTHR31306">
    <property type="entry name" value="ALPHA-1,6-MANNOSYLTRANSFERASE MNN11-RELATED"/>
    <property type="match status" value="1"/>
</dbReference>
<evidence type="ECO:0000313" key="6">
    <source>
        <dbReference type="EMBL" id="CEM27095.1"/>
    </source>
</evidence>
<name>A0A0G4GCQ9_9ALVE</name>
<sequence length="433" mass="48431">MRLCDLPLVGGTICLLVMSVGSSLGSDPSEILVKSAGGEPLFVATVKRTTDDLFCEGDFWKQAYVRLKKSINLMENRETLPEAKIALGSLATDATLNLKEAMKCAVGVAAIYRVLTHAYCGHFTSTDDELGKYRANNLCLRQYHLAMNFLTEAFVKGGNRADWIDASLWPITLQELITEGQVLVQSVGSAFRLEEPEPDKSTKIGVGHPPAIRDIPKDARAMEMKRGMSEEGDGKGERERRERPTKIEIVSLCAYPEGHLLPKFSIPNKEVYAALHGYGLSVGTKRLDASRPHAWGKIQMMKDRLRNGNSDWYLWVDCDSYIMDLERTLDSLILKYAGRLVKEGGSLVRVETDPSVDLLLTEDSSMLNTGLFFMRPTERNLKFLDRVWGDSDSPFITHPWWENAAMAWDLLGHVGEDFALEDHSEQMRRNGGV</sequence>
<evidence type="ECO:0000256" key="1">
    <source>
        <dbReference type="ARBA" id="ARBA00005664"/>
    </source>
</evidence>
<dbReference type="AlphaFoldDB" id="A0A0G4GCQ9"/>
<proteinExistence type="inferred from homology"/>
<dbReference type="Pfam" id="PF05637">
    <property type="entry name" value="Glyco_transf_34"/>
    <property type="match status" value="1"/>
</dbReference>
<evidence type="ECO:0000256" key="3">
    <source>
        <dbReference type="ARBA" id="ARBA00022679"/>
    </source>
</evidence>
<protein>
    <submittedName>
        <fullName evidence="6">Uncharacterized protein</fullName>
    </submittedName>
</protein>
<evidence type="ECO:0000256" key="5">
    <source>
        <dbReference type="SAM" id="SignalP"/>
    </source>
</evidence>
<keyword evidence="3" id="KW-0808">Transferase</keyword>
<keyword evidence="2" id="KW-0328">Glycosyltransferase</keyword>
<reference evidence="6" key="1">
    <citation type="submission" date="2014-11" db="EMBL/GenBank/DDBJ databases">
        <authorList>
            <person name="Otto D Thomas"/>
            <person name="Naeem Raeece"/>
        </authorList>
    </citation>
    <scope>NUCLEOTIDE SEQUENCE</scope>
</reference>